<dbReference type="InterPro" id="IPR032522">
    <property type="entry name" value="DUF4961"/>
</dbReference>
<evidence type="ECO:0000313" key="2">
    <source>
        <dbReference type="Proteomes" id="UP000270046"/>
    </source>
</evidence>
<evidence type="ECO:0000313" key="1">
    <source>
        <dbReference type="EMBL" id="AYL94416.1"/>
    </source>
</evidence>
<keyword evidence="2" id="KW-1185">Reference proteome</keyword>
<gene>
    <name evidence="1" type="ORF">HYN43_003475</name>
</gene>
<proteinExistence type="predicted"/>
<dbReference type="Proteomes" id="UP000270046">
    <property type="component" value="Chromosome"/>
</dbReference>
<dbReference type="KEGG" id="muh:HYN43_003475"/>
<dbReference type="Pfam" id="PF16328">
    <property type="entry name" value="DUF4961"/>
    <property type="match status" value="1"/>
</dbReference>
<reference evidence="1 2" key="1">
    <citation type="submission" date="2018-10" db="EMBL/GenBank/DDBJ databases">
        <title>Genome sequencing of Mucilaginibacter sp. HYN0043.</title>
        <authorList>
            <person name="Kim M."/>
            <person name="Yi H."/>
        </authorList>
    </citation>
    <scope>NUCLEOTIDE SEQUENCE [LARGE SCALE GENOMIC DNA]</scope>
    <source>
        <strain evidence="1 2">HYN0043</strain>
    </source>
</reference>
<dbReference type="AlphaFoldDB" id="A0A494VHZ5"/>
<sequence length="346" mass="37276">MRTRLHIKGKYLWSSCALILLALVFSFCHTKITGVTGPATATVGQTINIGVDVDVSTNYFGSDTYSGNVIIAVLLPKGWKGKDNMTATYTSGKGNGNMVFTPASAIAPNTNGLTWVAALKNKFQIAGNLIDDMEWVIMQTDQPLKWQNGDKFVGNCAIKLKVAADGNATSFKPAYVVAQTLDGLKDDPGLADGAPWGPDAVYYNLYKGDCFTVTGGTGDFIDFCNPQLTSIDPPKSLDNDFITLTYNNTITNTGLDNPQAVYLCATATTSDGKTLTVCEQTEKTKLTQTGAKTGLYKLTFWPHQFFGATASQTIVSMSYYITNQAGTIKVGYGGTSDPFTFKFRCT</sequence>
<dbReference type="EMBL" id="CP032869">
    <property type="protein sequence ID" value="AYL94416.1"/>
    <property type="molecule type" value="Genomic_DNA"/>
</dbReference>
<accession>A0A494VHZ5</accession>
<dbReference type="OrthoDB" id="1406466at2"/>
<protein>
    <submittedName>
        <fullName evidence="1">DUF4961 domain-containing protein</fullName>
    </submittedName>
</protein>
<name>A0A494VHZ5_9SPHI</name>
<dbReference type="RefSeq" id="WP_119408134.1">
    <property type="nucleotide sequence ID" value="NZ_CP032869.1"/>
</dbReference>
<organism evidence="1 2">
    <name type="scientific">Mucilaginibacter celer</name>
    <dbReference type="NCBI Taxonomy" id="2305508"/>
    <lineage>
        <taxon>Bacteria</taxon>
        <taxon>Pseudomonadati</taxon>
        <taxon>Bacteroidota</taxon>
        <taxon>Sphingobacteriia</taxon>
        <taxon>Sphingobacteriales</taxon>
        <taxon>Sphingobacteriaceae</taxon>
        <taxon>Mucilaginibacter</taxon>
    </lineage>
</organism>